<gene>
    <name evidence="1" type="ORF">DAI18_17905</name>
</gene>
<keyword evidence="2" id="KW-1185">Reference proteome</keyword>
<dbReference type="Proteomes" id="UP000244173">
    <property type="component" value="Chromosome"/>
</dbReference>
<dbReference type="RefSeq" id="WP_107890099.1">
    <property type="nucleotide sequence ID" value="NZ_CP028519.1"/>
</dbReference>
<name>A0A2S0PEA2_9NEIS</name>
<proteinExistence type="predicted"/>
<organism evidence="1 2">
    <name type="scientific">Microvirgula aerodenitrificans</name>
    <dbReference type="NCBI Taxonomy" id="57480"/>
    <lineage>
        <taxon>Bacteria</taxon>
        <taxon>Pseudomonadati</taxon>
        <taxon>Pseudomonadota</taxon>
        <taxon>Betaproteobacteria</taxon>
        <taxon>Neisseriales</taxon>
        <taxon>Aquaspirillaceae</taxon>
        <taxon>Microvirgula</taxon>
    </lineage>
</organism>
<evidence type="ECO:0000313" key="2">
    <source>
        <dbReference type="Proteomes" id="UP000244173"/>
    </source>
</evidence>
<reference evidence="1 2" key="1">
    <citation type="submission" date="2018-04" db="EMBL/GenBank/DDBJ databases">
        <title>Denitrifier Microvirgula.</title>
        <authorList>
            <person name="Anderson E."/>
            <person name="Jang J."/>
            <person name="Ishii S."/>
        </authorList>
    </citation>
    <scope>NUCLEOTIDE SEQUENCE [LARGE SCALE GENOMIC DNA]</scope>
    <source>
        <strain evidence="1 2">BE2.4</strain>
    </source>
</reference>
<dbReference type="AlphaFoldDB" id="A0A2S0PEA2"/>
<sequence>MTILTQAARAAEFVVSVDDHLSTDTVTLAAGPALPAGQLLAYDPTAKHFLPYPVAPVEGHDPLPAAAVLWAPQPERSVDAPVTAVTRLAAVHGGLLTGLDAAAQAALMVHLIVVR</sequence>
<dbReference type="EMBL" id="CP028519">
    <property type="protein sequence ID" value="AVY95706.1"/>
    <property type="molecule type" value="Genomic_DNA"/>
</dbReference>
<protein>
    <submittedName>
        <fullName evidence="1">Head decoration protein</fullName>
    </submittedName>
</protein>
<dbReference type="KEGG" id="maer:DAI18_17905"/>
<accession>A0A2S0PEA2</accession>
<evidence type="ECO:0000313" key="1">
    <source>
        <dbReference type="EMBL" id="AVY95706.1"/>
    </source>
</evidence>
<dbReference type="Pfam" id="PF02924">
    <property type="entry name" value="HDPD"/>
    <property type="match status" value="1"/>
</dbReference>
<dbReference type="InterPro" id="IPR004195">
    <property type="entry name" value="Head_decoration_D"/>
</dbReference>